<organism evidence="2 3">
    <name type="scientific">Exocentrus adspersus</name>
    <dbReference type="NCBI Taxonomy" id="1586481"/>
    <lineage>
        <taxon>Eukaryota</taxon>
        <taxon>Metazoa</taxon>
        <taxon>Ecdysozoa</taxon>
        <taxon>Arthropoda</taxon>
        <taxon>Hexapoda</taxon>
        <taxon>Insecta</taxon>
        <taxon>Pterygota</taxon>
        <taxon>Neoptera</taxon>
        <taxon>Endopterygota</taxon>
        <taxon>Coleoptera</taxon>
        <taxon>Polyphaga</taxon>
        <taxon>Cucujiformia</taxon>
        <taxon>Chrysomeloidea</taxon>
        <taxon>Cerambycidae</taxon>
        <taxon>Lamiinae</taxon>
        <taxon>Acanthocinini</taxon>
        <taxon>Exocentrus</taxon>
    </lineage>
</organism>
<name>A0AAV8VBY1_9CUCU</name>
<sequence>MPKADSNARLEKNSTQPERSTSPASIKCRIVDDHDAIASTLYPEHTLTSNPTKELSPPDQVLVTEPKETTTKIEGTHRHVGVLAKTLIRGVWYGHDCFHLCREFESAPGPNPLEVVHTECRRLDIPKVSVFHFFAPFRAQEVPFSHVYFIDREPAHLFLDKTIWRLEKGTKVTDSKHGFKGCLLFENWRGLTFA</sequence>
<evidence type="ECO:0000256" key="1">
    <source>
        <dbReference type="SAM" id="MobiDB-lite"/>
    </source>
</evidence>
<accession>A0AAV8VBY1</accession>
<feature type="compositionally biased region" description="Basic and acidic residues" evidence="1">
    <location>
        <begin position="1"/>
        <end position="12"/>
    </location>
</feature>
<dbReference type="AlphaFoldDB" id="A0AAV8VBY1"/>
<reference evidence="2 3" key="1">
    <citation type="journal article" date="2023" name="Insect Mol. Biol.">
        <title>Genome sequencing provides insights into the evolution of gene families encoding plant cell wall-degrading enzymes in longhorned beetles.</title>
        <authorList>
            <person name="Shin N.R."/>
            <person name="Okamura Y."/>
            <person name="Kirsch R."/>
            <person name="Pauchet Y."/>
        </authorList>
    </citation>
    <scope>NUCLEOTIDE SEQUENCE [LARGE SCALE GENOMIC DNA]</scope>
    <source>
        <strain evidence="2">EAD_L_NR</strain>
    </source>
</reference>
<feature type="compositionally biased region" description="Polar residues" evidence="1">
    <location>
        <begin position="13"/>
        <end position="24"/>
    </location>
</feature>
<keyword evidence="3" id="KW-1185">Reference proteome</keyword>
<gene>
    <name evidence="2" type="ORF">NQ315_014022</name>
</gene>
<dbReference type="Proteomes" id="UP001159042">
    <property type="component" value="Unassembled WGS sequence"/>
</dbReference>
<protein>
    <submittedName>
        <fullName evidence="2">Uncharacterized protein</fullName>
    </submittedName>
</protein>
<evidence type="ECO:0000313" key="3">
    <source>
        <dbReference type="Proteomes" id="UP001159042"/>
    </source>
</evidence>
<proteinExistence type="predicted"/>
<dbReference type="EMBL" id="JANEYG010000169">
    <property type="protein sequence ID" value="KAJ8911663.1"/>
    <property type="molecule type" value="Genomic_DNA"/>
</dbReference>
<comment type="caution">
    <text evidence="2">The sequence shown here is derived from an EMBL/GenBank/DDBJ whole genome shotgun (WGS) entry which is preliminary data.</text>
</comment>
<evidence type="ECO:0000313" key="2">
    <source>
        <dbReference type="EMBL" id="KAJ8911663.1"/>
    </source>
</evidence>
<feature type="region of interest" description="Disordered" evidence="1">
    <location>
        <begin position="1"/>
        <end position="27"/>
    </location>
</feature>